<evidence type="ECO:0000313" key="2">
    <source>
        <dbReference type="Proteomes" id="UP000671913"/>
    </source>
</evidence>
<reference evidence="1" key="1">
    <citation type="submission" date="2020-08" db="EMBL/GenBank/DDBJ databases">
        <title>Genomic insights into the carbon and energy metabolism of the first obligate autotrophic acetogenic bacterium Aceticella autotrophica gen. nov., sp. nov.</title>
        <authorList>
            <person name="Toshchakov S.V."/>
            <person name="Elcheninov A.G."/>
            <person name="Kublanov I.V."/>
            <person name="Frolov E.N."/>
            <person name="Lebedinsky A.V."/>
        </authorList>
    </citation>
    <scope>NUCLEOTIDE SEQUENCE</scope>
    <source>
        <strain evidence="1">3443-3Ac</strain>
    </source>
</reference>
<sequence length="73" mass="8738">MENLISKINKITDEIREKIKSASSDEKSKFNYCDGVRDGLKLARLYILEEKREFIKKRNLKKEIERQKNSDDF</sequence>
<proteinExistence type="predicted"/>
<gene>
    <name evidence="1" type="ORF">ACETAC_09125</name>
</gene>
<keyword evidence="2" id="KW-1185">Reference proteome</keyword>
<dbReference type="EMBL" id="CP060096">
    <property type="protein sequence ID" value="QSZ27017.1"/>
    <property type="molecule type" value="Genomic_DNA"/>
</dbReference>
<dbReference type="KEGG" id="aaut:ACETAC_09125"/>
<organism evidence="1 2">
    <name type="scientific">Aceticella autotrophica</name>
    <dbReference type="NCBI Taxonomy" id="2755338"/>
    <lineage>
        <taxon>Bacteria</taxon>
        <taxon>Bacillati</taxon>
        <taxon>Bacillota</taxon>
        <taxon>Clostridia</taxon>
        <taxon>Thermoanaerobacterales</taxon>
        <taxon>Thermoanaerobacteraceae</taxon>
        <taxon>Aceticella</taxon>
    </lineage>
</organism>
<dbReference type="Proteomes" id="UP000671913">
    <property type="component" value="Chromosome"/>
</dbReference>
<accession>A0A975AV62</accession>
<evidence type="ECO:0000313" key="1">
    <source>
        <dbReference type="EMBL" id="QSZ27017.1"/>
    </source>
</evidence>
<dbReference type="RefSeq" id="WP_284679709.1">
    <property type="nucleotide sequence ID" value="NZ_CP060096.1"/>
</dbReference>
<name>A0A975AV62_9THEO</name>
<dbReference type="AlphaFoldDB" id="A0A975AV62"/>
<protein>
    <submittedName>
        <fullName evidence="1">Uncharacterized protein</fullName>
    </submittedName>
</protein>